<dbReference type="NCBIfam" id="NF005559">
    <property type="entry name" value="PRK07231.1"/>
    <property type="match status" value="1"/>
</dbReference>
<dbReference type="GeneID" id="111014255"/>
<dbReference type="KEGG" id="mcha:111014255"/>
<dbReference type="OrthoDB" id="294295at2759"/>
<keyword evidence="2" id="KW-0560">Oxidoreductase</keyword>
<dbReference type="InterPro" id="IPR002347">
    <property type="entry name" value="SDR_fam"/>
</dbReference>
<dbReference type="PRINTS" id="PR00080">
    <property type="entry name" value="SDRFAMILY"/>
</dbReference>
<dbReference type="Pfam" id="PF13561">
    <property type="entry name" value="adh_short_C2"/>
    <property type="match status" value="1"/>
</dbReference>
<dbReference type="InterPro" id="IPR020904">
    <property type="entry name" value="Sc_DH/Rdtase_CS"/>
</dbReference>
<comment type="similarity">
    <text evidence="1">Belongs to the short-chain dehydrogenases/reductases (SDR) family.</text>
</comment>
<protein>
    <submittedName>
        <fullName evidence="4">Tropinone reductase-like 1</fullName>
    </submittedName>
</protein>
<evidence type="ECO:0000313" key="4">
    <source>
        <dbReference type="RefSeq" id="XP_022144613.1"/>
    </source>
</evidence>
<name>A0A6J1CTR3_MOMCH</name>
<gene>
    <name evidence="4" type="primary">LOC111014255</name>
</gene>
<dbReference type="Gene3D" id="3.40.50.720">
    <property type="entry name" value="NAD(P)-binding Rossmann-like Domain"/>
    <property type="match status" value="1"/>
</dbReference>
<dbReference type="RefSeq" id="XP_022144613.1">
    <property type="nucleotide sequence ID" value="XM_022288921.1"/>
</dbReference>
<dbReference type="PRINTS" id="PR00081">
    <property type="entry name" value="GDHRDH"/>
</dbReference>
<dbReference type="PANTHER" id="PTHR43180">
    <property type="entry name" value="3-OXOACYL-(ACYL-CARRIER-PROTEIN) REDUCTASE (AFU_ORTHOLOGUE AFUA_6G11210)"/>
    <property type="match status" value="1"/>
</dbReference>
<evidence type="ECO:0000256" key="2">
    <source>
        <dbReference type="ARBA" id="ARBA00023002"/>
    </source>
</evidence>
<keyword evidence="3" id="KW-1185">Reference proteome</keyword>
<dbReference type="PANTHER" id="PTHR43180:SF37">
    <property type="entry name" value="TROPINONE REDUCTASE-LIKE 2"/>
    <property type="match status" value="1"/>
</dbReference>
<proteinExistence type="inferred from homology"/>
<organism evidence="3 4">
    <name type="scientific">Momordica charantia</name>
    <name type="common">Bitter gourd</name>
    <name type="synonym">Balsam pear</name>
    <dbReference type="NCBI Taxonomy" id="3673"/>
    <lineage>
        <taxon>Eukaryota</taxon>
        <taxon>Viridiplantae</taxon>
        <taxon>Streptophyta</taxon>
        <taxon>Embryophyta</taxon>
        <taxon>Tracheophyta</taxon>
        <taxon>Spermatophyta</taxon>
        <taxon>Magnoliopsida</taxon>
        <taxon>eudicotyledons</taxon>
        <taxon>Gunneridae</taxon>
        <taxon>Pentapetalae</taxon>
        <taxon>rosids</taxon>
        <taxon>fabids</taxon>
        <taxon>Cucurbitales</taxon>
        <taxon>Cucurbitaceae</taxon>
        <taxon>Momordiceae</taxon>
        <taxon>Momordica</taxon>
    </lineage>
</organism>
<dbReference type="SUPFAM" id="SSF51735">
    <property type="entry name" value="NAD(P)-binding Rossmann-fold domains"/>
    <property type="match status" value="1"/>
</dbReference>
<dbReference type="GO" id="GO:0016491">
    <property type="term" value="F:oxidoreductase activity"/>
    <property type="evidence" value="ECO:0007669"/>
    <property type="project" value="UniProtKB-KW"/>
</dbReference>
<evidence type="ECO:0000313" key="3">
    <source>
        <dbReference type="Proteomes" id="UP000504603"/>
    </source>
</evidence>
<dbReference type="InterPro" id="IPR036291">
    <property type="entry name" value="NAD(P)-bd_dom_sf"/>
</dbReference>
<dbReference type="PROSITE" id="PS00061">
    <property type="entry name" value="ADH_SHORT"/>
    <property type="match status" value="1"/>
</dbReference>
<evidence type="ECO:0000256" key="1">
    <source>
        <dbReference type="ARBA" id="ARBA00006484"/>
    </source>
</evidence>
<dbReference type="AlphaFoldDB" id="A0A6J1CTR3"/>
<sequence length="275" mass="28880">MSLNSCYAAPPLRRLEGKVAIITGGASGIGATAVRVFHQNGAKVVIADIQDDVGQKIADELGDDVSYVHCNVSKEEDVSNLVDAAVSRHGKLDIMYNNAGVIDRPLGGILDVTESDIKKVLGVNVMGVVWGAKHAARVMVPEKRGCILFTGSATTSIAGLATHPYAASKYAVLGLVRNLAVELGQHGIRVNCVSPYTVATGIAGPKDATQVATMESMVSEWGNLKGRVLKTDDIAKAALYLASDEANYVSGLNLVVDGGYSVVNPTMFKALKLID</sequence>
<accession>A0A6J1CTR3</accession>
<dbReference type="Proteomes" id="UP000504603">
    <property type="component" value="Unplaced"/>
</dbReference>
<reference evidence="4" key="1">
    <citation type="submission" date="2025-08" db="UniProtKB">
        <authorList>
            <consortium name="RefSeq"/>
        </authorList>
    </citation>
    <scope>IDENTIFICATION</scope>
    <source>
        <strain evidence="4">OHB3-1</strain>
    </source>
</reference>
<dbReference type="FunFam" id="3.40.50.720:FF:000084">
    <property type="entry name" value="Short-chain dehydrogenase reductase"/>
    <property type="match status" value="1"/>
</dbReference>